<feature type="region of interest" description="Disordered" evidence="1">
    <location>
        <begin position="240"/>
        <end position="264"/>
    </location>
</feature>
<dbReference type="STRING" id="52770.BSZ40_07650"/>
<comment type="caution">
    <text evidence="3">The sequence shown here is derived from an EMBL/GenBank/DDBJ whole genome shotgun (WGS) entry which is preliminary data.</text>
</comment>
<dbReference type="InParanoid" id="A0A1Q5PVL2"/>
<reference evidence="4" key="1">
    <citation type="submission" date="2016-12" db="EMBL/GenBank/DDBJ databases">
        <authorList>
            <person name="Meng X."/>
        </authorList>
    </citation>
    <scope>NUCLEOTIDE SEQUENCE [LARGE SCALE GENOMIC DNA]</scope>
    <source>
        <strain evidence="4">DSM 20732</strain>
    </source>
</reference>
<proteinExistence type="predicted"/>
<dbReference type="CDD" id="cd01832">
    <property type="entry name" value="SGNH_hydrolase_like_1"/>
    <property type="match status" value="1"/>
</dbReference>
<sequence>MELANIERYIAVGDSFTDGMIDPRPSGVMRGWADRLAVELSAQRLAAGLPPLQYANLAVSGRLMANITQVQLPQALDLSGHLISIVGGGNDALRPRFSARPLLQQLDTAVARARDTGAEVLLGTYVDCSDSPLLSLLDHRFVALSEGVRAIAERRDVRLLDKWLIPSLKDWRAWAPDHIHLSTRGHKIVTRAALEALGLADDRHEWAARPADAVVRLPWRENVRWLRRDVGPWLRRHLTRRRPGKAPQPSHPRLVPVAPATFLD</sequence>
<evidence type="ECO:0000259" key="2">
    <source>
        <dbReference type="Pfam" id="PF13472"/>
    </source>
</evidence>
<dbReference type="Proteomes" id="UP000185612">
    <property type="component" value="Unassembled WGS sequence"/>
</dbReference>
<dbReference type="InterPro" id="IPR053140">
    <property type="entry name" value="GDSL_Rv0518-like"/>
</dbReference>
<dbReference type="Pfam" id="PF13472">
    <property type="entry name" value="Lipase_GDSL_2"/>
    <property type="match status" value="1"/>
</dbReference>
<evidence type="ECO:0000256" key="1">
    <source>
        <dbReference type="SAM" id="MobiDB-lite"/>
    </source>
</evidence>
<dbReference type="EMBL" id="MQVS01000007">
    <property type="protein sequence ID" value="OKL51475.1"/>
    <property type="molecule type" value="Genomic_DNA"/>
</dbReference>
<keyword evidence="4" id="KW-1185">Reference proteome</keyword>
<evidence type="ECO:0000313" key="3">
    <source>
        <dbReference type="EMBL" id="OKL51475.1"/>
    </source>
</evidence>
<gene>
    <name evidence="3" type="ORF">BSZ40_07650</name>
</gene>
<dbReference type="SUPFAM" id="SSF52266">
    <property type="entry name" value="SGNH hydrolase"/>
    <property type="match status" value="1"/>
</dbReference>
<feature type="domain" description="SGNH hydrolase-type esterase" evidence="2">
    <location>
        <begin position="11"/>
        <end position="188"/>
    </location>
</feature>
<evidence type="ECO:0000313" key="4">
    <source>
        <dbReference type="Proteomes" id="UP000185612"/>
    </source>
</evidence>
<dbReference type="PANTHER" id="PTHR43784">
    <property type="entry name" value="GDSL-LIKE LIPASE/ACYLHYDROLASE, PUTATIVE (AFU_ORTHOLOGUE AFUA_2G00820)-RELATED"/>
    <property type="match status" value="1"/>
</dbReference>
<dbReference type="Gene3D" id="3.40.50.1110">
    <property type="entry name" value="SGNH hydrolase"/>
    <property type="match status" value="1"/>
</dbReference>
<dbReference type="InterPro" id="IPR013830">
    <property type="entry name" value="SGNH_hydro"/>
</dbReference>
<dbReference type="AlphaFoldDB" id="A0A1Q5PVL2"/>
<dbReference type="InterPro" id="IPR036514">
    <property type="entry name" value="SGNH_hydro_sf"/>
</dbReference>
<organism evidence="3 4">
    <name type="scientific">Buchananella hordeovulneris</name>
    <dbReference type="NCBI Taxonomy" id="52770"/>
    <lineage>
        <taxon>Bacteria</taxon>
        <taxon>Bacillati</taxon>
        <taxon>Actinomycetota</taxon>
        <taxon>Actinomycetes</taxon>
        <taxon>Actinomycetales</taxon>
        <taxon>Actinomycetaceae</taxon>
        <taxon>Buchananella</taxon>
    </lineage>
</organism>
<protein>
    <recommendedName>
        <fullName evidence="2">SGNH hydrolase-type esterase domain-containing protein</fullName>
    </recommendedName>
</protein>
<name>A0A1Q5PVL2_9ACTO</name>
<dbReference type="PANTHER" id="PTHR43784:SF2">
    <property type="entry name" value="GDSL-LIKE LIPASE_ACYLHYDROLASE, PUTATIVE (AFU_ORTHOLOGUE AFUA_2G00820)-RELATED"/>
    <property type="match status" value="1"/>
</dbReference>
<accession>A0A1Q5PVL2</accession>